<comment type="caution">
    <text evidence="1">The sequence shown here is derived from an EMBL/GenBank/DDBJ whole genome shotgun (WGS) entry which is preliminary data.</text>
</comment>
<name>A0A645AYB7_9ZZZZ</name>
<reference evidence="1" key="1">
    <citation type="submission" date="2019-08" db="EMBL/GenBank/DDBJ databases">
        <authorList>
            <person name="Kucharzyk K."/>
            <person name="Murdoch R.W."/>
            <person name="Higgins S."/>
            <person name="Loffler F."/>
        </authorList>
    </citation>
    <scope>NUCLEOTIDE SEQUENCE</scope>
</reference>
<dbReference type="AlphaFoldDB" id="A0A645AYB7"/>
<protein>
    <submittedName>
        <fullName evidence="1">Uncharacterized protein</fullName>
    </submittedName>
</protein>
<organism evidence="1">
    <name type="scientific">bioreactor metagenome</name>
    <dbReference type="NCBI Taxonomy" id="1076179"/>
    <lineage>
        <taxon>unclassified sequences</taxon>
        <taxon>metagenomes</taxon>
        <taxon>ecological metagenomes</taxon>
    </lineage>
</organism>
<gene>
    <name evidence="1" type="ORF">SDC9_104948</name>
</gene>
<proteinExistence type="predicted"/>
<accession>A0A645AYB7</accession>
<sequence>MDRMFSPPDTEEARAVWAAGRADARQNRPKDSGRYTVAALRAMYLQGYAWGRQESLQAKYGDPPTA</sequence>
<dbReference type="EMBL" id="VSSQ01016603">
    <property type="protein sequence ID" value="MPM58119.1"/>
    <property type="molecule type" value="Genomic_DNA"/>
</dbReference>
<evidence type="ECO:0000313" key="1">
    <source>
        <dbReference type="EMBL" id="MPM58119.1"/>
    </source>
</evidence>